<protein>
    <submittedName>
        <fullName evidence="1">Uncharacterized protein</fullName>
    </submittedName>
</protein>
<dbReference type="RefSeq" id="WP_156090595.1">
    <property type="nucleotide sequence ID" value="NZ_LR735018.1"/>
</dbReference>
<keyword evidence="2" id="KW-1185">Reference proteome</keyword>
<dbReference type="EMBL" id="CZCS02000225">
    <property type="protein sequence ID" value="VXD24527.1"/>
    <property type="molecule type" value="Genomic_DNA"/>
</dbReference>
<proteinExistence type="predicted"/>
<organism evidence="1 2">
    <name type="scientific">Planktothrix paucivesiculata PCC 9631</name>
    <dbReference type="NCBI Taxonomy" id="671071"/>
    <lineage>
        <taxon>Bacteria</taxon>
        <taxon>Bacillati</taxon>
        <taxon>Cyanobacteriota</taxon>
        <taxon>Cyanophyceae</taxon>
        <taxon>Oscillatoriophycideae</taxon>
        <taxon>Oscillatoriales</taxon>
        <taxon>Microcoleaceae</taxon>
        <taxon>Planktothrix</taxon>
    </lineage>
</organism>
<dbReference type="Proteomes" id="UP000182190">
    <property type="component" value="Unassembled WGS sequence"/>
</dbReference>
<gene>
    <name evidence="1" type="ORF">PL9631_810033</name>
</gene>
<comment type="caution">
    <text evidence="1">The sequence shown here is derived from an EMBL/GenBank/DDBJ whole genome shotgun (WGS) entry which is preliminary data.</text>
</comment>
<reference evidence="1" key="1">
    <citation type="submission" date="2019-10" db="EMBL/GenBank/DDBJ databases">
        <authorList>
            <consortium name="Genoscope - CEA"/>
            <person name="William W."/>
        </authorList>
    </citation>
    <scope>NUCLEOTIDE SEQUENCE [LARGE SCALE GENOMIC DNA]</scope>
    <source>
        <strain evidence="1">BBR_PRJEB10994</strain>
    </source>
</reference>
<name>A0A7Z9C3B7_9CYAN</name>
<evidence type="ECO:0000313" key="1">
    <source>
        <dbReference type="EMBL" id="VXD24527.1"/>
    </source>
</evidence>
<evidence type="ECO:0000313" key="2">
    <source>
        <dbReference type="Proteomes" id="UP000182190"/>
    </source>
</evidence>
<sequence>MNTKAVVTPIKKSTPTPIPQLSPTVGLTSVRLFVDESTALMEEGGNH</sequence>
<dbReference type="AlphaFoldDB" id="A0A7Z9C3B7"/>
<accession>A0A7Z9C3B7</accession>